<dbReference type="Proteomes" id="UP001489004">
    <property type="component" value="Unassembled WGS sequence"/>
</dbReference>
<evidence type="ECO:0000313" key="1">
    <source>
        <dbReference type="EMBL" id="KAK9804743.1"/>
    </source>
</evidence>
<reference evidence="1 2" key="1">
    <citation type="journal article" date="2024" name="Nat. Commun.">
        <title>Phylogenomics reveals the evolutionary origins of lichenization in chlorophyte algae.</title>
        <authorList>
            <person name="Puginier C."/>
            <person name="Libourel C."/>
            <person name="Otte J."/>
            <person name="Skaloud P."/>
            <person name="Haon M."/>
            <person name="Grisel S."/>
            <person name="Petersen M."/>
            <person name="Berrin J.G."/>
            <person name="Delaux P.M."/>
            <person name="Dal Grande F."/>
            <person name="Keller J."/>
        </authorList>
    </citation>
    <scope>NUCLEOTIDE SEQUENCE [LARGE SCALE GENOMIC DNA]</scope>
    <source>
        <strain evidence="1 2">SAG 2043</strain>
    </source>
</reference>
<organism evidence="1 2">
    <name type="scientific">[Myrmecia] bisecta</name>
    <dbReference type="NCBI Taxonomy" id="41462"/>
    <lineage>
        <taxon>Eukaryota</taxon>
        <taxon>Viridiplantae</taxon>
        <taxon>Chlorophyta</taxon>
        <taxon>core chlorophytes</taxon>
        <taxon>Trebouxiophyceae</taxon>
        <taxon>Trebouxiales</taxon>
        <taxon>Trebouxiaceae</taxon>
        <taxon>Myrmecia</taxon>
    </lineage>
</organism>
<name>A0AAW1P9M7_9CHLO</name>
<proteinExistence type="predicted"/>
<accession>A0AAW1P9M7</accession>
<dbReference type="EMBL" id="JALJOR010000017">
    <property type="protein sequence ID" value="KAK9804743.1"/>
    <property type="molecule type" value="Genomic_DNA"/>
</dbReference>
<protein>
    <submittedName>
        <fullName evidence="1">Uncharacterized protein</fullName>
    </submittedName>
</protein>
<dbReference type="AlphaFoldDB" id="A0AAW1P9M7"/>
<comment type="caution">
    <text evidence="1">The sequence shown here is derived from an EMBL/GenBank/DDBJ whole genome shotgun (WGS) entry which is preliminary data.</text>
</comment>
<gene>
    <name evidence="1" type="ORF">WJX72_002995</name>
</gene>
<keyword evidence="2" id="KW-1185">Reference proteome</keyword>
<sequence>MDLSRNWIKFCNSATSMAALERIRSSAENADLEAVNPVMFQLLEVQQVLHKSERSSLLPDELQMSATDEELQGLWLSAGAFQAMEEPDTFSLSDCHSVNTLCYAIMSLKALVNKFSSADEQTHKETGCNASLAALFHPRSLQMLLQTRPASWGPFTRLYKTSSQAAMSLLATLRKLLLVAVHFPPGACEDERDVPTLYPISAIVALLQPPPDSSMPQNVTQMQRKNRKRLHVYAAACVFPAVLDRMDGILPSETALMRGNVGWFPALSRLVRALTETRSLTHTIACRIFITLARVVDGMLAEVLDARQ</sequence>
<evidence type="ECO:0000313" key="2">
    <source>
        <dbReference type="Proteomes" id="UP001489004"/>
    </source>
</evidence>